<dbReference type="InterPro" id="IPR051450">
    <property type="entry name" value="Gfo/Idh/MocA_Oxidoreductases"/>
</dbReference>
<feature type="domain" description="Gfo/Idh/MocA-like oxidoreductase N-terminal" evidence="1">
    <location>
        <begin position="3"/>
        <end position="120"/>
    </location>
</feature>
<evidence type="ECO:0000313" key="3">
    <source>
        <dbReference type="EMBL" id="AMY08935.1"/>
    </source>
</evidence>
<dbReference type="InterPro" id="IPR000683">
    <property type="entry name" value="Gfo/Idh/MocA-like_OxRdtase_N"/>
</dbReference>
<proteinExistence type="predicted"/>
<dbReference type="EC" id="1.1.1.18" evidence="3"/>
<accession>A0A143PK40</accession>
<dbReference type="InterPro" id="IPR036291">
    <property type="entry name" value="NAD(P)-bd_dom_sf"/>
</dbReference>
<dbReference type="Gene3D" id="3.30.360.10">
    <property type="entry name" value="Dihydrodipicolinate Reductase, domain 2"/>
    <property type="match status" value="1"/>
</dbReference>
<evidence type="ECO:0000313" key="4">
    <source>
        <dbReference type="Proteomes" id="UP000076079"/>
    </source>
</evidence>
<gene>
    <name evidence="3" type="primary">idhA_1</name>
    <name evidence="3" type="ORF">LuPra_02141</name>
</gene>
<organism evidence="3 4">
    <name type="scientific">Luteitalea pratensis</name>
    <dbReference type="NCBI Taxonomy" id="1855912"/>
    <lineage>
        <taxon>Bacteria</taxon>
        <taxon>Pseudomonadati</taxon>
        <taxon>Acidobacteriota</taxon>
        <taxon>Vicinamibacteria</taxon>
        <taxon>Vicinamibacterales</taxon>
        <taxon>Vicinamibacteraceae</taxon>
        <taxon>Luteitalea</taxon>
    </lineage>
</organism>
<dbReference type="OrthoDB" id="9815825at2"/>
<reference evidence="3 4" key="1">
    <citation type="journal article" date="2016" name="Genome Announc.">
        <title>First Complete Genome Sequence of a Subdivision 6 Acidobacterium Strain.</title>
        <authorList>
            <person name="Huang S."/>
            <person name="Vieira S."/>
            <person name="Bunk B."/>
            <person name="Riedel T."/>
            <person name="Sproer C."/>
            <person name="Overmann J."/>
        </authorList>
    </citation>
    <scope>NUCLEOTIDE SEQUENCE [LARGE SCALE GENOMIC DNA]</scope>
    <source>
        <strain evidence="4">DSM 100886 HEG_-6_39</strain>
    </source>
</reference>
<dbReference type="Gene3D" id="3.40.50.720">
    <property type="entry name" value="NAD(P)-binding Rossmann-like Domain"/>
    <property type="match status" value="1"/>
</dbReference>
<dbReference type="STRING" id="1855912.LuPra_02141"/>
<evidence type="ECO:0000259" key="1">
    <source>
        <dbReference type="Pfam" id="PF01408"/>
    </source>
</evidence>
<sequence length="340" mass="36889">MAVRVGIVGAGLWGGNHAVALKDHPGCTLSVICDQDAARAQALADRCGCAWTTSVDDVAASDVDAVTVATPDHLHAAPVLAMLAAGKHVLVEKPLATTVAEAQAMVDAADRAGRSLMVDFHARWHPLYMGAKAYVERGDLGAPVMAYARLSDTIHVPTSMLSWGSQSGPEWFLFPHTMDLIRWLFQREPVEVYAKGTRGVLERRGINCWDTIQAIVEFDGGAIATFETSWIVPDSFTNVVDNRITVYGDRGGLEVKNEPSLWAFTDRFHTPFSSTAVTRYGKAWGYQYEPLRYFVDCVGQGVAPESTGRDGLVVTAMIAATLRSLAEKRPIRMADVLPAV</sequence>
<dbReference type="Proteomes" id="UP000076079">
    <property type="component" value="Chromosome"/>
</dbReference>
<dbReference type="Pfam" id="PF01408">
    <property type="entry name" value="GFO_IDH_MocA"/>
    <property type="match status" value="1"/>
</dbReference>
<evidence type="ECO:0000259" key="2">
    <source>
        <dbReference type="Pfam" id="PF22725"/>
    </source>
</evidence>
<dbReference type="RefSeq" id="WP_110170713.1">
    <property type="nucleotide sequence ID" value="NZ_CP015136.1"/>
</dbReference>
<dbReference type="InterPro" id="IPR055170">
    <property type="entry name" value="GFO_IDH_MocA-like_dom"/>
</dbReference>
<dbReference type="EMBL" id="CP015136">
    <property type="protein sequence ID" value="AMY08935.1"/>
    <property type="molecule type" value="Genomic_DNA"/>
</dbReference>
<dbReference type="PANTHER" id="PTHR43377:SF1">
    <property type="entry name" value="BILIVERDIN REDUCTASE A"/>
    <property type="match status" value="1"/>
</dbReference>
<dbReference type="SUPFAM" id="SSF51735">
    <property type="entry name" value="NAD(P)-binding Rossmann-fold domains"/>
    <property type="match status" value="1"/>
</dbReference>
<dbReference type="PANTHER" id="PTHR43377">
    <property type="entry name" value="BILIVERDIN REDUCTASE A"/>
    <property type="match status" value="1"/>
</dbReference>
<dbReference type="AlphaFoldDB" id="A0A143PK40"/>
<dbReference type="Pfam" id="PF22725">
    <property type="entry name" value="GFO_IDH_MocA_C3"/>
    <property type="match status" value="1"/>
</dbReference>
<dbReference type="GO" id="GO:0000166">
    <property type="term" value="F:nucleotide binding"/>
    <property type="evidence" value="ECO:0007669"/>
    <property type="project" value="InterPro"/>
</dbReference>
<dbReference type="GO" id="GO:0050112">
    <property type="term" value="F:inositol 2-dehydrogenase (NAD+) activity"/>
    <property type="evidence" value="ECO:0007669"/>
    <property type="project" value="UniProtKB-EC"/>
</dbReference>
<dbReference type="KEGG" id="abac:LuPra_02141"/>
<dbReference type="SUPFAM" id="SSF55347">
    <property type="entry name" value="Glyceraldehyde-3-phosphate dehydrogenase-like, C-terminal domain"/>
    <property type="match status" value="1"/>
</dbReference>
<feature type="domain" description="GFO/IDH/MocA-like oxidoreductase" evidence="2">
    <location>
        <begin position="131"/>
        <end position="254"/>
    </location>
</feature>
<keyword evidence="4" id="KW-1185">Reference proteome</keyword>
<name>A0A143PK40_LUTPR</name>
<keyword evidence="3" id="KW-0560">Oxidoreductase</keyword>
<protein>
    <submittedName>
        <fullName evidence="3">Inositol 2-dehydrogenase</fullName>
        <ecNumber evidence="3">1.1.1.18</ecNumber>
    </submittedName>
</protein>
<reference evidence="4" key="2">
    <citation type="submission" date="2016-04" db="EMBL/GenBank/DDBJ databases">
        <title>First Complete Genome Sequence of a Subdivision 6 Acidobacterium.</title>
        <authorList>
            <person name="Huang S."/>
            <person name="Vieira S."/>
            <person name="Bunk B."/>
            <person name="Riedel T."/>
            <person name="Sproeer C."/>
            <person name="Overmann J."/>
        </authorList>
    </citation>
    <scope>NUCLEOTIDE SEQUENCE [LARGE SCALE GENOMIC DNA]</scope>
    <source>
        <strain evidence="4">DSM 100886 HEG_-6_39</strain>
    </source>
</reference>